<comment type="caution">
    <text evidence="3">The sequence shown here is derived from an EMBL/GenBank/DDBJ whole genome shotgun (WGS) entry which is preliminary data.</text>
</comment>
<dbReference type="NCBIfam" id="TIGR04183">
    <property type="entry name" value="Por_Secre_tail"/>
    <property type="match status" value="1"/>
</dbReference>
<sequence>MKTFFKLIHTLRSATFYTTALFTSIAFFSVGQQHLMAQNTKTRLTIPDEYLSPDFVGNGNFNAIIFGNFQSNSGDVEGRLAIAGNFNLGTSGYSVGTGGMGVNAPDLTDNFVVNGVFNNIGNWGLRGNLVYNTAPSGTTFPSLLVPGTSIKGGKFDYIRFSDNQLLLYYRALSGALDALPNTGTYTFDGYHQWTLTGSSTGLNVFDITLPNNISSDEIRVDIPAGASAIINILNTTLTVNGGSMKMNGADKENNKVLFNFPNATSISLSHYKFLGSFLAPKASLTGNGGSINGQSIVGGHFDQQGGFEFHNFYFEENSIVLPVTLVKFTATKEKAAVNLAWATTAETNSSHFDIERSANGKSWNRIGTVASHGESNQQIRYTFTDANPAIGENLYRLKMVDLDATFAYSSIQSIQMDSDALVSIFPNPASDKILVANSATVKLLTVTDLSGRKVYESQSVSAAGVDCKNWASGMYVVTMTRVNGAVDSRKVLVAR</sequence>
<dbReference type="Pfam" id="PF20597">
    <property type="entry name" value="pAdhesive_15"/>
    <property type="match status" value="1"/>
</dbReference>
<evidence type="ECO:0000259" key="2">
    <source>
        <dbReference type="Pfam" id="PF20597"/>
    </source>
</evidence>
<evidence type="ECO:0000313" key="4">
    <source>
        <dbReference type="Proteomes" id="UP000632339"/>
    </source>
</evidence>
<reference evidence="4" key="1">
    <citation type="journal article" date="2019" name="Int. J. Syst. Evol. Microbiol.">
        <title>The Global Catalogue of Microorganisms (GCM) 10K type strain sequencing project: providing services to taxonomists for standard genome sequencing and annotation.</title>
        <authorList>
            <consortium name="The Broad Institute Genomics Platform"/>
            <consortium name="The Broad Institute Genome Sequencing Center for Infectious Disease"/>
            <person name="Wu L."/>
            <person name="Ma J."/>
        </authorList>
    </citation>
    <scope>NUCLEOTIDE SEQUENCE [LARGE SCALE GENOMIC DNA]</scope>
    <source>
        <strain evidence="4">CGMCC 1.6375</strain>
    </source>
</reference>
<protein>
    <recommendedName>
        <fullName evidence="5">Secreted protein (Por secretion system target)</fullName>
    </recommendedName>
</protein>
<evidence type="ECO:0000313" key="3">
    <source>
        <dbReference type="EMBL" id="GGM74591.1"/>
    </source>
</evidence>
<name>A0ABQ2HBI2_9BACT</name>
<accession>A0ABQ2HBI2</accession>
<dbReference type="InterPro" id="IPR026444">
    <property type="entry name" value="Secre_tail"/>
</dbReference>
<feature type="domain" description="Secretion system C-terminal sorting" evidence="1">
    <location>
        <begin position="424"/>
        <end position="492"/>
    </location>
</feature>
<evidence type="ECO:0000259" key="1">
    <source>
        <dbReference type="Pfam" id="PF18962"/>
    </source>
</evidence>
<dbReference type="InterPro" id="IPR026588">
    <property type="entry name" value="Choice_anch_A"/>
</dbReference>
<keyword evidence="4" id="KW-1185">Reference proteome</keyword>
<dbReference type="NCBIfam" id="TIGR04215">
    <property type="entry name" value="choice_anch_A"/>
    <property type="match status" value="1"/>
</dbReference>
<evidence type="ECO:0008006" key="5">
    <source>
        <dbReference type="Google" id="ProtNLM"/>
    </source>
</evidence>
<organism evidence="3 4">
    <name type="scientific">Dyadobacter beijingensis</name>
    <dbReference type="NCBI Taxonomy" id="365489"/>
    <lineage>
        <taxon>Bacteria</taxon>
        <taxon>Pseudomonadati</taxon>
        <taxon>Bacteroidota</taxon>
        <taxon>Cytophagia</taxon>
        <taxon>Cytophagales</taxon>
        <taxon>Spirosomataceae</taxon>
        <taxon>Dyadobacter</taxon>
    </lineage>
</organism>
<dbReference type="InterPro" id="IPR013783">
    <property type="entry name" value="Ig-like_fold"/>
</dbReference>
<dbReference type="RefSeq" id="WP_019941618.1">
    <property type="nucleotide sequence ID" value="NZ_BMLI01000001.1"/>
</dbReference>
<dbReference type="Pfam" id="PF18962">
    <property type="entry name" value="Por_Secre_tail"/>
    <property type="match status" value="1"/>
</dbReference>
<feature type="domain" description="Choice-of-anchor A" evidence="2">
    <location>
        <begin position="57"/>
        <end position="308"/>
    </location>
</feature>
<gene>
    <name evidence="3" type="ORF">GCM10010967_02560</name>
</gene>
<dbReference type="Gene3D" id="2.60.40.10">
    <property type="entry name" value="Immunoglobulins"/>
    <property type="match status" value="1"/>
</dbReference>
<proteinExistence type="predicted"/>
<dbReference type="Proteomes" id="UP000632339">
    <property type="component" value="Unassembled WGS sequence"/>
</dbReference>
<dbReference type="EMBL" id="BMLI01000001">
    <property type="protein sequence ID" value="GGM74591.1"/>
    <property type="molecule type" value="Genomic_DNA"/>
</dbReference>